<dbReference type="PANTHER" id="PTHR10997">
    <property type="entry name" value="IMPORTIN-7, 8, 11"/>
    <property type="match status" value="1"/>
</dbReference>
<dbReference type="Proteomes" id="UP000189703">
    <property type="component" value="Unplaced"/>
</dbReference>
<dbReference type="SUPFAM" id="SSF48371">
    <property type="entry name" value="ARM repeat"/>
    <property type="match status" value="1"/>
</dbReference>
<dbReference type="KEGG" id="nnu:104607106"/>
<keyword evidence="2" id="KW-0813">Transport</keyword>
<dbReference type="PROSITE" id="PS50166">
    <property type="entry name" value="IMPORTIN_B_NT"/>
    <property type="match status" value="1"/>
</dbReference>
<dbReference type="InterPro" id="IPR011989">
    <property type="entry name" value="ARM-like"/>
</dbReference>
<dbReference type="GO" id="GO:0005049">
    <property type="term" value="F:nuclear export signal receptor activity"/>
    <property type="evidence" value="ECO:0000318"/>
    <property type="project" value="GO_Central"/>
</dbReference>
<comment type="subcellular location">
    <subcellularLocation>
        <location evidence="1">Nucleus</location>
    </subcellularLocation>
</comment>
<accession>A0A1U8B4B2</accession>
<organism evidence="5 6">
    <name type="scientific">Nelumbo nucifera</name>
    <name type="common">Sacred lotus</name>
    <dbReference type="NCBI Taxonomy" id="4432"/>
    <lineage>
        <taxon>Eukaryota</taxon>
        <taxon>Viridiplantae</taxon>
        <taxon>Streptophyta</taxon>
        <taxon>Embryophyta</taxon>
        <taxon>Tracheophyta</taxon>
        <taxon>Spermatophyta</taxon>
        <taxon>Magnoliopsida</taxon>
        <taxon>Proteales</taxon>
        <taxon>Nelumbonaceae</taxon>
        <taxon>Nelumbo</taxon>
    </lineage>
</organism>
<dbReference type="GO" id="GO:0005829">
    <property type="term" value="C:cytosol"/>
    <property type="evidence" value="ECO:0000318"/>
    <property type="project" value="GO_Central"/>
</dbReference>
<keyword evidence="5" id="KW-1185">Reference proteome</keyword>
<protein>
    <submittedName>
        <fullName evidence="6">Importin beta-like SAD2 homolog isoform X1</fullName>
    </submittedName>
</protein>
<dbReference type="GO" id="GO:0006606">
    <property type="term" value="P:protein import into nucleus"/>
    <property type="evidence" value="ECO:0000318"/>
    <property type="project" value="GO_Central"/>
</dbReference>
<evidence type="ECO:0000313" key="5">
    <source>
        <dbReference type="Proteomes" id="UP000189703"/>
    </source>
</evidence>
<dbReference type="GO" id="GO:0005635">
    <property type="term" value="C:nuclear envelope"/>
    <property type="evidence" value="ECO:0000318"/>
    <property type="project" value="GO_Central"/>
</dbReference>
<evidence type="ECO:0000256" key="3">
    <source>
        <dbReference type="ARBA" id="ARBA00023242"/>
    </source>
</evidence>
<name>A0A1U8B4B2_NELNU</name>
<dbReference type="AlphaFoldDB" id="A0A1U8B4B2"/>
<dbReference type="GeneID" id="104607106"/>
<dbReference type="eggNOG" id="ENOG502QSNA">
    <property type="taxonomic scope" value="Eukaryota"/>
</dbReference>
<dbReference type="InterPro" id="IPR001494">
    <property type="entry name" value="Importin-beta_N"/>
</dbReference>
<feature type="compositionally biased region" description="Basic residues" evidence="4">
    <location>
        <begin position="426"/>
        <end position="438"/>
    </location>
</feature>
<proteinExistence type="predicted"/>
<dbReference type="OMA" id="TRRNIDW"/>
<evidence type="ECO:0000256" key="1">
    <source>
        <dbReference type="ARBA" id="ARBA00004123"/>
    </source>
</evidence>
<dbReference type="InterPro" id="IPR016024">
    <property type="entry name" value="ARM-type_fold"/>
</dbReference>
<feature type="region of interest" description="Disordered" evidence="4">
    <location>
        <begin position="970"/>
        <end position="1016"/>
    </location>
</feature>
<sequence length="1098" mass="122921">MEPLISQLAKLFNDTLSPDDTVVRSATEVLDRLSLLPEFPFSLISIATGGENQGQRIAAATYLKNFTRRHFDGNDPSTKISKDFRSSLFHALLQVEPSVLKVLVEAFRIVVVAEFVKENSWPELVPELRSVIQCSNLVNEGPGSQWNTINALTVLHTIIRPFQYFLNPKLAREPVPPQLELIAKEILVPLLSVFHNFIEKVISTQGRTETEIDKMFLIICKCMYFAVRSYMPLDLAPMLPTFCRDLFKFLDSLAFDGRMTGEDGYLLRLKTGKRGLLVFCALITRHRKYSDKLMPEMMSCVSRIVKYSHNISKLDFLSERIVSLAFDVISHVLETGPGWRLVSPHFTSLMESAIFPALTMNDKDASEWEEDADEYMRKNLPSDLEEISGWKEDLFTARKSAINLLGVISMSKGPPVVTSANNTASSKRKKSEKNKRREQKSSIGELLVLPFLSKFSIPSDVTLCQTEVSNNYFGVLMAYGGLQDFLREQSPGYTAALIRSRVLPLYSLLPPPPYLLATANWILGELAPCLSQEMSTEVYSSLLKTLAMSDLGDISCYPVRASAAGAIADLLENDYPPPEWLPLLQVVVSRADNEDENESSILYQLLSTIVEAGNENVAPYIPSLVQSMAWNISKRIPPNPEPWPQVVERGFTALATMAQIWEDSVPEETKQNESGEKWSSGWKNMAGAFSVLLQQAWIRPVQPMEDISHTTSLPSCIDGASKLLLSILRSVSEAGMISELKISELLVAWADVIADWHAWEDVEDLSIFECIKEVVSLDRKYQLKNFLVQGIPSPPGPPVSQQSIIEGIGAFISEAISQYPSATWRACSCVHLLLHVPRFMLGSEGVKQSLAVTFSRAAFSRFKELQSKPCALWKPLLLAIASCYLCNPDIVEKILEKDVDKGFTVWVSSLGYICTSSFEPGLSAESEIKLIVMTLAKVVERLLGPTGGPGGELVQDCFVWLMEAAIRLKEVQEEDEDENDGEEEKDEDETDDDDDDDDDDEDSEDNEREETEQEFLDRYANAALALENGMAVEEGDAEDQNQEIELGELGEVDQQRVVLTLIERNHHVFVQGKTLPPQLIRGFLNTFPEYASFFQHLQ</sequence>
<keyword evidence="3" id="KW-0539">Nucleus</keyword>
<dbReference type="PANTHER" id="PTHR10997:SF29">
    <property type="entry name" value="ARM REPEAT SUPERFAMILY PROTEIN"/>
    <property type="match status" value="1"/>
</dbReference>
<dbReference type="GO" id="GO:0031267">
    <property type="term" value="F:small GTPase binding"/>
    <property type="evidence" value="ECO:0007669"/>
    <property type="project" value="InterPro"/>
</dbReference>
<dbReference type="GO" id="GO:0006611">
    <property type="term" value="P:protein export from nucleus"/>
    <property type="evidence" value="ECO:0000318"/>
    <property type="project" value="GO_Central"/>
</dbReference>
<evidence type="ECO:0000313" key="6">
    <source>
        <dbReference type="RefSeq" id="XP_010270925.1"/>
    </source>
</evidence>
<dbReference type="Pfam" id="PF03810">
    <property type="entry name" value="IBN_N"/>
    <property type="match status" value="1"/>
</dbReference>
<dbReference type="OrthoDB" id="3268246at2759"/>
<dbReference type="STRING" id="4432.A0A1U8B4B2"/>
<gene>
    <name evidence="6" type="primary">LOC104607106</name>
</gene>
<dbReference type="RefSeq" id="XP_010270925.1">
    <property type="nucleotide sequence ID" value="XM_010272623.2"/>
</dbReference>
<dbReference type="FunCoup" id="A0A1U8B4B2">
    <property type="interactions" value="1280"/>
</dbReference>
<dbReference type="Gene3D" id="1.25.10.10">
    <property type="entry name" value="Leucine-rich Repeat Variant"/>
    <property type="match status" value="1"/>
</dbReference>
<feature type="region of interest" description="Disordered" evidence="4">
    <location>
        <begin position="416"/>
        <end position="439"/>
    </location>
</feature>
<feature type="compositionally biased region" description="Acidic residues" evidence="4">
    <location>
        <begin position="972"/>
        <end position="1014"/>
    </location>
</feature>
<evidence type="ECO:0000256" key="2">
    <source>
        <dbReference type="ARBA" id="ARBA00022448"/>
    </source>
</evidence>
<evidence type="ECO:0000256" key="4">
    <source>
        <dbReference type="SAM" id="MobiDB-lite"/>
    </source>
</evidence>
<reference evidence="6" key="1">
    <citation type="submission" date="2025-08" db="UniProtKB">
        <authorList>
            <consortium name="RefSeq"/>
        </authorList>
    </citation>
    <scope>IDENTIFICATION</scope>
</reference>